<gene>
    <name evidence="4" type="ORF">CFD26_104239</name>
</gene>
<keyword evidence="5" id="KW-1185">Reference proteome</keyword>
<evidence type="ECO:0000313" key="5">
    <source>
        <dbReference type="Proteomes" id="UP000215289"/>
    </source>
</evidence>
<accession>A0A397GPE4</accession>
<dbReference type="InterPro" id="IPR036291">
    <property type="entry name" value="NAD(P)-bd_dom_sf"/>
</dbReference>
<dbReference type="Gene3D" id="3.40.50.720">
    <property type="entry name" value="NAD(P)-binding Rossmann-like Domain"/>
    <property type="match status" value="1"/>
</dbReference>
<dbReference type="Proteomes" id="UP000215289">
    <property type="component" value="Unassembled WGS sequence"/>
</dbReference>
<keyword evidence="1" id="KW-0378">Hydrolase</keyword>
<dbReference type="STRING" id="1245748.A0A397GPE4"/>
<reference evidence="4 5" key="1">
    <citation type="submission" date="2018-08" db="EMBL/GenBank/DDBJ databases">
        <title>Draft genome sequences of two Aspergillus turcosus clinical strains isolated from bronchoalveolar lavage fluid: one azole-susceptible and the other azole-resistant.</title>
        <authorList>
            <person name="Parent-Michaud M."/>
            <person name="Dufresne P.J."/>
            <person name="Fournier E."/>
            <person name="Martineau C."/>
            <person name="Moreira S."/>
            <person name="Perkins V."/>
            <person name="De Repentigny L."/>
            <person name="Dufresne S.F."/>
        </authorList>
    </citation>
    <scope>NUCLEOTIDE SEQUENCE [LARGE SCALE GENOMIC DNA]</scope>
    <source>
        <strain evidence="4">HMR AF 1038</strain>
    </source>
</reference>
<dbReference type="InterPro" id="IPR002347">
    <property type="entry name" value="SDR_fam"/>
</dbReference>
<dbReference type="PROSITE" id="PS00061">
    <property type="entry name" value="ADH_SHORT"/>
    <property type="match status" value="1"/>
</dbReference>
<dbReference type="PANTHER" id="PTHR48081">
    <property type="entry name" value="AB HYDROLASE SUPERFAMILY PROTEIN C4A8.06C"/>
    <property type="match status" value="1"/>
</dbReference>
<dbReference type="PRINTS" id="PR00081">
    <property type="entry name" value="GDHRDH"/>
</dbReference>
<comment type="caution">
    <text evidence="4">The sequence shown here is derived from an EMBL/GenBank/DDBJ whole genome shotgun (WGS) entry which is preliminary data.</text>
</comment>
<feature type="domain" description="Alpha/beta hydrolase fold-3" evidence="3">
    <location>
        <begin position="235"/>
        <end position="463"/>
    </location>
</feature>
<protein>
    <recommendedName>
        <fullName evidence="3">Alpha/beta hydrolase fold-3 domain-containing protein</fullName>
    </recommendedName>
</protein>
<evidence type="ECO:0000259" key="3">
    <source>
        <dbReference type="Pfam" id="PF07859"/>
    </source>
</evidence>
<name>A0A397GPE4_9EURO</name>
<evidence type="ECO:0000256" key="1">
    <source>
        <dbReference type="ARBA" id="ARBA00022801"/>
    </source>
</evidence>
<dbReference type="InterPro" id="IPR050300">
    <property type="entry name" value="GDXG_lipolytic_enzyme"/>
</dbReference>
<sequence length="501" mass="54292">MGSVAGLKGGTPHLLYPTTKGAIVNMTRAMAAHHAKDGIRVNCVCPGMVYTPMMYAKGMSAETREARRNRSLLKTEGNGWDVGAAVRFLAGDEARWMTGVILPVDGGATAAVGIELPASASPLNGVDSLTVSLTTDINDRRKMADYSEYSTPTEEWIAYEKTLPPPPTDLDVQAMKDFFNRAREERAANAMVNEGLQSQVSMQDYSVPARDGFPLEVRSYRPASLPPSQRLPVYIHLHGGGFLFGTLASEDAICSRIVATLAKENTPVMVVNVNYRHTPEYKYPTAWHDAADAFHWVHDHLTELGADGDNVVIGGISAGAWLTASLMLAQHLGTDEQLAKRPKIKGQVLMIPALVGPGCYAPQLKYLKDPKLSSYVDCELAPILPVKRINFFVGLLETKGDETDLVLNPGNASAEQVRGLPSTTFGIAGRDPLRDEGLFFAKLLTDNGVPTDVHVFPGLPHGFRSHATLSECKRWDSVMAHGVQWALSNPAATGVFEINSK</sequence>
<dbReference type="SUPFAM" id="SSF53474">
    <property type="entry name" value="alpha/beta-Hydrolases"/>
    <property type="match status" value="1"/>
</dbReference>
<evidence type="ECO:0000313" key="4">
    <source>
        <dbReference type="EMBL" id="RLL96115.1"/>
    </source>
</evidence>
<dbReference type="OrthoDB" id="408631at2759"/>
<keyword evidence="2" id="KW-0521">NADP</keyword>
<dbReference type="AlphaFoldDB" id="A0A397GPE4"/>
<dbReference type="SUPFAM" id="SSF51735">
    <property type="entry name" value="NAD(P)-binding Rossmann-fold domains"/>
    <property type="match status" value="1"/>
</dbReference>
<organism evidence="4 5">
    <name type="scientific">Aspergillus turcosus</name>
    <dbReference type="NCBI Taxonomy" id="1245748"/>
    <lineage>
        <taxon>Eukaryota</taxon>
        <taxon>Fungi</taxon>
        <taxon>Dikarya</taxon>
        <taxon>Ascomycota</taxon>
        <taxon>Pezizomycotina</taxon>
        <taxon>Eurotiomycetes</taxon>
        <taxon>Eurotiomycetidae</taxon>
        <taxon>Eurotiales</taxon>
        <taxon>Aspergillaceae</taxon>
        <taxon>Aspergillus</taxon>
        <taxon>Aspergillus subgen. Fumigati</taxon>
    </lineage>
</organism>
<dbReference type="CDD" id="cd05233">
    <property type="entry name" value="SDR_c"/>
    <property type="match status" value="1"/>
</dbReference>
<dbReference type="EMBL" id="NIDN02000123">
    <property type="protein sequence ID" value="RLL96115.1"/>
    <property type="molecule type" value="Genomic_DNA"/>
</dbReference>
<dbReference type="Gene3D" id="3.40.50.1820">
    <property type="entry name" value="alpha/beta hydrolase"/>
    <property type="match status" value="1"/>
</dbReference>
<dbReference type="InterPro" id="IPR029058">
    <property type="entry name" value="AB_hydrolase_fold"/>
</dbReference>
<proteinExistence type="predicted"/>
<evidence type="ECO:0000256" key="2">
    <source>
        <dbReference type="ARBA" id="ARBA00022857"/>
    </source>
</evidence>
<dbReference type="GO" id="GO:0016787">
    <property type="term" value="F:hydrolase activity"/>
    <property type="evidence" value="ECO:0007669"/>
    <property type="project" value="UniProtKB-KW"/>
</dbReference>
<dbReference type="InterPro" id="IPR020904">
    <property type="entry name" value="Sc_DH/Rdtase_CS"/>
</dbReference>
<dbReference type="Pfam" id="PF07859">
    <property type="entry name" value="Abhydrolase_3"/>
    <property type="match status" value="1"/>
</dbReference>
<dbReference type="PANTHER" id="PTHR48081:SF8">
    <property type="entry name" value="ALPHA_BETA HYDROLASE FOLD-3 DOMAIN-CONTAINING PROTEIN-RELATED"/>
    <property type="match status" value="1"/>
</dbReference>
<dbReference type="Pfam" id="PF13561">
    <property type="entry name" value="adh_short_C2"/>
    <property type="match status" value="1"/>
</dbReference>
<dbReference type="InterPro" id="IPR013094">
    <property type="entry name" value="AB_hydrolase_3"/>
</dbReference>
<dbReference type="GO" id="GO:0044550">
    <property type="term" value="P:secondary metabolite biosynthetic process"/>
    <property type="evidence" value="ECO:0007669"/>
    <property type="project" value="UniProtKB-ARBA"/>
</dbReference>